<proteinExistence type="predicted"/>
<accession>A0ABS9DSX0</accession>
<protein>
    <submittedName>
        <fullName evidence="2">DUF2142 domain-containing protein</fullName>
    </submittedName>
</protein>
<dbReference type="InterPro" id="IPR018674">
    <property type="entry name" value="DUF2142_membrane"/>
</dbReference>
<feature type="transmembrane region" description="Helical" evidence="1">
    <location>
        <begin position="351"/>
        <end position="371"/>
    </location>
</feature>
<feature type="transmembrane region" description="Helical" evidence="1">
    <location>
        <begin position="447"/>
        <end position="470"/>
    </location>
</feature>
<dbReference type="Proteomes" id="UP001521209">
    <property type="component" value="Unassembled WGS sequence"/>
</dbReference>
<feature type="transmembrane region" description="Helical" evidence="1">
    <location>
        <begin position="417"/>
        <end position="435"/>
    </location>
</feature>
<feature type="transmembrane region" description="Helical" evidence="1">
    <location>
        <begin position="119"/>
        <end position="138"/>
    </location>
</feature>
<organism evidence="2 3">
    <name type="scientific">Acidiphilium iwatense</name>
    <dbReference type="NCBI Taxonomy" id="768198"/>
    <lineage>
        <taxon>Bacteria</taxon>
        <taxon>Pseudomonadati</taxon>
        <taxon>Pseudomonadota</taxon>
        <taxon>Alphaproteobacteria</taxon>
        <taxon>Acetobacterales</taxon>
        <taxon>Acidocellaceae</taxon>
        <taxon>Acidiphilium</taxon>
    </lineage>
</organism>
<keyword evidence="1" id="KW-0472">Membrane</keyword>
<evidence type="ECO:0000256" key="1">
    <source>
        <dbReference type="SAM" id="Phobius"/>
    </source>
</evidence>
<dbReference type="Pfam" id="PF09913">
    <property type="entry name" value="DUF2142"/>
    <property type="match status" value="1"/>
</dbReference>
<feature type="transmembrane region" description="Helical" evidence="1">
    <location>
        <begin position="323"/>
        <end position="345"/>
    </location>
</feature>
<gene>
    <name evidence="2" type="ORF">L2A60_03910</name>
</gene>
<feature type="transmembrane region" description="Helical" evidence="1">
    <location>
        <begin position="190"/>
        <end position="209"/>
    </location>
</feature>
<evidence type="ECO:0000313" key="2">
    <source>
        <dbReference type="EMBL" id="MCF3945829.1"/>
    </source>
</evidence>
<keyword evidence="1" id="KW-1133">Transmembrane helix</keyword>
<reference evidence="2 3" key="1">
    <citation type="submission" date="2022-01" db="EMBL/GenBank/DDBJ databases">
        <authorList>
            <person name="Won M."/>
            <person name="Kim S.-J."/>
            <person name="Kwon S.-W."/>
        </authorList>
    </citation>
    <scope>NUCLEOTIDE SEQUENCE [LARGE SCALE GENOMIC DNA]</scope>
    <source>
        <strain evidence="2 3">KCTC 23505</strain>
    </source>
</reference>
<dbReference type="EMBL" id="JAKGBZ010000005">
    <property type="protein sequence ID" value="MCF3945829.1"/>
    <property type="molecule type" value="Genomic_DNA"/>
</dbReference>
<keyword evidence="1" id="KW-0812">Transmembrane</keyword>
<feature type="transmembrane region" description="Helical" evidence="1">
    <location>
        <begin position="221"/>
        <end position="247"/>
    </location>
</feature>
<feature type="transmembrane region" description="Helical" evidence="1">
    <location>
        <begin position="383"/>
        <end position="405"/>
    </location>
</feature>
<comment type="caution">
    <text evidence="2">The sequence shown here is derived from an EMBL/GenBank/DDBJ whole genome shotgun (WGS) entry which is preliminary data.</text>
</comment>
<feature type="transmembrane region" description="Helical" evidence="1">
    <location>
        <begin position="150"/>
        <end position="170"/>
    </location>
</feature>
<name>A0ABS9DSX0_9PROT</name>
<feature type="transmembrane region" description="Helical" evidence="1">
    <location>
        <begin position="259"/>
        <end position="281"/>
    </location>
</feature>
<evidence type="ECO:0000313" key="3">
    <source>
        <dbReference type="Proteomes" id="UP001521209"/>
    </source>
</evidence>
<keyword evidence="3" id="KW-1185">Reference proteome</keyword>
<dbReference type="RefSeq" id="WP_235703065.1">
    <property type="nucleotide sequence ID" value="NZ_JAKGBZ010000005.1"/>
</dbReference>
<sequence length="481" mass="51037">MRRFLRSHWIAILFVVTALPTGLRLALVTPIGQVADEPAHIARAGALLHGELLGHRVPFRPPGRNTVIVPATMVDAGLIGASFGEMNETCGDQTSVASTAALRWAKARNIDIDFNTVQYFPALYLPGTLGIAAGRAAGQRPLAALFTGRIFMLLAYLAVAVAAIAIARFGRGLIFATLSLPMALSLGASFNQDGLLIATSALTGALLTLDPARYRRIRWLALPAFTLVICSKPPYGLLLFAALVPLAAPRLVRRGLTTAVWALPPLLWVAVMAHVSLMPYLRGSYHPGPLWPGNPATIFHTTDPLANLRVLLAEPARIVTMPVGFLVANGWIMTTSAIGSLGWLSIGLSNWAYGAWLFAVLAAALGVAAGRDDGGVRWFARDAGAILILVAASVIAVELAIYLSWDDVGAAAISGPQGRYYLLFIPFLMLAIPRLGERIAGRFGPGATGFAEALTALPAIVIAAIDMAYLPGLMLRRFCLG</sequence>